<dbReference type="NCBIfam" id="TIGR00254">
    <property type="entry name" value="GGDEF"/>
    <property type="match status" value="1"/>
</dbReference>
<proteinExistence type="predicted"/>
<dbReference type="PROSITE" id="PS50887">
    <property type="entry name" value="GGDEF"/>
    <property type="match status" value="1"/>
</dbReference>
<dbReference type="SMART" id="SM00267">
    <property type="entry name" value="GGDEF"/>
    <property type="match status" value="1"/>
</dbReference>
<dbReference type="CDD" id="cd01949">
    <property type="entry name" value="GGDEF"/>
    <property type="match status" value="1"/>
</dbReference>
<dbReference type="RefSeq" id="WP_367637967.1">
    <property type="nucleotide sequence ID" value="NZ_JBFNQN010000006.1"/>
</dbReference>
<evidence type="ECO:0000313" key="4">
    <source>
        <dbReference type="Proteomes" id="UP001555826"/>
    </source>
</evidence>
<dbReference type="SUPFAM" id="SSF55073">
    <property type="entry name" value="Nucleotide cyclase"/>
    <property type="match status" value="1"/>
</dbReference>
<keyword evidence="3" id="KW-0548">Nucleotidyltransferase</keyword>
<keyword evidence="1" id="KW-0812">Transmembrane</keyword>
<dbReference type="PANTHER" id="PTHR45138">
    <property type="entry name" value="REGULATORY COMPONENTS OF SENSORY TRANSDUCTION SYSTEM"/>
    <property type="match status" value="1"/>
</dbReference>
<dbReference type="EMBL" id="JBFNQN010000006">
    <property type="protein sequence ID" value="MEW9265057.1"/>
    <property type="molecule type" value="Genomic_DNA"/>
</dbReference>
<dbReference type="PANTHER" id="PTHR45138:SF9">
    <property type="entry name" value="DIGUANYLATE CYCLASE DGCM-RELATED"/>
    <property type="match status" value="1"/>
</dbReference>
<keyword evidence="1" id="KW-1133">Transmembrane helix</keyword>
<evidence type="ECO:0000256" key="1">
    <source>
        <dbReference type="SAM" id="Phobius"/>
    </source>
</evidence>
<keyword evidence="4" id="KW-1185">Reference proteome</keyword>
<keyword evidence="1" id="KW-0472">Membrane</keyword>
<dbReference type="EC" id="2.7.7.65" evidence="3"/>
<feature type="transmembrane region" description="Helical" evidence="1">
    <location>
        <begin position="111"/>
        <end position="130"/>
    </location>
</feature>
<sequence>MGGRSTAGDRGLGAAALDDPVPSLRASQVFMVLCAPALLVLALAVVFVVPEVLRPGAAPVVLGAGILAQPVALLAVVRHRRTGRPQGWWSVWATGLIAVLTASVADEAFRQTAVTALVVGPLYAAMFCSARSMLGHLALALVVATGLAADLPGDALVRASRVAAVDMVLALTVAGLFALRARLDAAVARAVAARDRADALAARDPLTGLLNRRGLRAALAARPPGPLGAVLLDIDHFKRVNDSLGHGAGDDVLVRVAGVLAATVRGEDLLARIGGEEFFVLLPGLHPHEVAALAERLRAAVAADGGSPPVTVSAGVAARSASATDGAATEGVGPDVVDELYARADRLLYRAKREGRNRVCAEPGDRRVRVPTTG</sequence>
<evidence type="ECO:0000313" key="3">
    <source>
        <dbReference type="EMBL" id="MEW9265057.1"/>
    </source>
</evidence>
<dbReference type="Proteomes" id="UP001555826">
    <property type="component" value="Unassembled WGS sequence"/>
</dbReference>
<evidence type="ECO:0000259" key="2">
    <source>
        <dbReference type="PROSITE" id="PS50887"/>
    </source>
</evidence>
<comment type="caution">
    <text evidence="3">The sequence shown here is derived from an EMBL/GenBank/DDBJ whole genome shotgun (WGS) entry which is preliminary data.</text>
</comment>
<feature type="transmembrane region" description="Helical" evidence="1">
    <location>
        <begin position="29"/>
        <end position="50"/>
    </location>
</feature>
<organism evidence="3 4">
    <name type="scientific">Kineococcus endophyticus</name>
    <dbReference type="NCBI Taxonomy" id="1181883"/>
    <lineage>
        <taxon>Bacteria</taxon>
        <taxon>Bacillati</taxon>
        <taxon>Actinomycetota</taxon>
        <taxon>Actinomycetes</taxon>
        <taxon>Kineosporiales</taxon>
        <taxon>Kineosporiaceae</taxon>
        <taxon>Kineococcus</taxon>
    </lineage>
</organism>
<dbReference type="InterPro" id="IPR043128">
    <property type="entry name" value="Rev_trsase/Diguanyl_cyclase"/>
</dbReference>
<accession>A0ABV3P603</accession>
<gene>
    <name evidence="3" type="ORF">AB1207_09880</name>
</gene>
<feature type="transmembrane region" description="Helical" evidence="1">
    <location>
        <begin position="88"/>
        <end position="105"/>
    </location>
</feature>
<dbReference type="GO" id="GO:0052621">
    <property type="term" value="F:diguanylate cyclase activity"/>
    <property type="evidence" value="ECO:0007669"/>
    <property type="project" value="UniProtKB-EC"/>
</dbReference>
<name>A0ABV3P603_9ACTN</name>
<keyword evidence="3" id="KW-0808">Transferase</keyword>
<feature type="domain" description="GGDEF" evidence="2">
    <location>
        <begin position="225"/>
        <end position="364"/>
    </location>
</feature>
<feature type="transmembrane region" description="Helical" evidence="1">
    <location>
        <begin position="159"/>
        <end position="179"/>
    </location>
</feature>
<dbReference type="Gene3D" id="3.30.70.270">
    <property type="match status" value="1"/>
</dbReference>
<feature type="transmembrane region" description="Helical" evidence="1">
    <location>
        <begin position="56"/>
        <end position="76"/>
    </location>
</feature>
<protein>
    <submittedName>
        <fullName evidence="3">GGDEF domain-containing protein</fullName>
        <ecNumber evidence="3">2.7.7.65</ecNumber>
    </submittedName>
</protein>
<reference evidence="3 4" key="1">
    <citation type="submission" date="2024-07" db="EMBL/GenBank/DDBJ databases">
        <authorList>
            <person name="Thanompreechachai J."/>
            <person name="Duangmal K."/>
        </authorList>
    </citation>
    <scope>NUCLEOTIDE SEQUENCE [LARGE SCALE GENOMIC DNA]</scope>
    <source>
        <strain evidence="3 4">KCTC 19886</strain>
    </source>
</reference>
<dbReference type="InterPro" id="IPR029787">
    <property type="entry name" value="Nucleotide_cyclase"/>
</dbReference>
<dbReference type="InterPro" id="IPR000160">
    <property type="entry name" value="GGDEF_dom"/>
</dbReference>
<dbReference type="InterPro" id="IPR050469">
    <property type="entry name" value="Diguanylate_Cyclase"/>
</dbReference>
<dbReference type="Pfam" id="PF00990">
    <property type="entry name" value="GGDEF"/>
    <property type="match status" value="1"/>
</dbReference>